<dbReference type="GO" id="GO:0002098">
    <property type="term" value="P:tRNA wobble uridine modification"/>
    <property type="evidence" value="ECO:0007669"/>
    <property type="project" value="TreeGrafter"/>
</dbReference>
<proteinExistence type="inferred from homology"/>
<dbReference type="InterPro" id="IPR040131">
    <property type="entry name" value="MnmG_N"/>
</dbReference>
<comment type="caution">
    <text evidence="12">The sequence shown here is derived from an EMBL/GenBank/DDBJ whole genome shotgun (WGS) entry which is preliminary data.</text>
</comment>
<keyword evidence="7 10" id="KW-0274">FAD</keyword>
<dbReference type="GO" id="GO:0005829">
    <property type="term" value="C:cytosol"/>
    <property type="evidence" value="ECO:0007669"/>
    <property type="project" value="TreeGrafter"/>
</dbReference>
<dbReference type="GO" id="GO:0030488">
    <property type="term" value="P:tRNA methylation"/>
    <property type="evidence" value="ECO:0007669"/>
    <property type="project" value="TreeGrafter"/>
</dbReference>
<dbReference type="PANTHER" id="PTHR11806:SF2">
    <property type="entry name" value="METHYLENETETRAHYDROFOLATE--TRNA-(URACIL-5-)-METHYLTRANSFERASE TRMFO"/>
    <property type="match status" value="1"/>
</dbReference>
<evidence type="ECO:0000256" key="2">
    <source>
        <dbReference type="ARBA" id="ARBA00022490"/>
    </source>
</evidence>
<dbReference type="SUPFAM" id="SSF51905">
    <property type="entry name" value="FAD/NAD(P)-binding domain"/>
    <property type="match status" value="1"/>
</dbReference>
<dbReference type="InterPro" id="IPR004417">
    <property type="entry name" value="TrmFO"/>
</dbReference>
<keyword evidence="6 10" id="KW-0819">tRNA processing</keyword>
<name>A0A831LHK7_9BACT</name>
<sequence length="452" mass="49942">MGTSRSTPESTQRPLVTIIGAGPAGCEAAWQLAQSGHAVRLCEMKPQQFSPAHHSPLLGELVCSNSLRGAALTNAVGLLKEELRTCKSLFMAAADNAAVPAGGALAVDRDAFAQYLTDRISSHPAIELVREKVDRIPEQGWVIIAAGPLASAEISEEIRRLTGDEHLYFYDAIAPIIEADSIDFSKAWRASRYGKGGDDYINCPMNREQYLQFISDLLAADKVQPREFEKLRHFEGCMPIEEMAERGEMTLAFGPMKPVGLPDPRTGREPFAVLQLRQDNRHASLYNMVGFQTKLKHPEQKRIFRTIPGLEQARFARLGSMHRNTFVNAPRCLERTLQVKGYPRLFLAGQITGVEGYVESAACGFLAGLFAAARIAETEPLLPPPTTALGALLAHLHESDPEGFQPMNINYGLFPPMKPRPRKRSERRLALAERALEDLDSWRQLSKSATES</sequence>
<comment type="catalytic activity">
    <reaction evidence="10">
        <text>uridine(54) in tRNA + (6R)-5,10-methylene-5,6,7,8-tetrahydrofolate + NADPH + H(+) = 5-methyluridine(54) in tRNA + (6S)-5,6,7,8-tetrahydrofolate + NADP(+)</text>
        <dbReference type="Rhea" id="RHEA:62372"/>
        <dbReference type="Rhea" id="RHEA-COMP:10167"/>
        <dbReference type="Rhea" id="RHEA-COMP:10193"/>
        <dbReference type="ChEBI" id="CHEBI:15378"/>
        <dbReference type="ChEBI" id="CHEBI:15636"/>
        <dbReference type="ChEBI" id="CHEBI:57453"/>
        <dbReference type="ChEBI" id="CHEBI:57783"/>
        <dbReference type="ChEBI" id="CHEBI:58349"/>
        <dbReference type="ChEBI" id="CHEBI:65315"/>
        <dbReference type="ChEBI" id="CHEBI:74447"/>
        <dbReference type="EC" id="2.1.1.74"/>
    </reaction>
</comment>
<dbReference type="EC" id="2.1.1.74" evidence="10"/>
<evidence type="ECO:0000256" key="10">
    <source>
        <dbReference type="HAMAP-Rule" id="MF_01037"/>
    </source>
</evidence>
<dbReference type="Proteomes" id="UP000886162">
    <property type="component" value="Unassembled WGS sequence"/>
</dbReference>
<comment type="subcellular location">
    <subcellularLocation>
        <location evidence="10">Cytoplasm</location>
    </subcellularLocation>
</comment>
<keyword evidence="9 10" id="KW-0520">NAD</keyword>
<evidence type="ECO:0000256" key="6">
    <source>
        <dbReference type="ARBA" id="ARBA00022694"/>
    </source>
</evidence>
<keyword evidence="8 10" id="KW-0521">NADP</keyword>
<comment type="caution">
    <text evidence="10">Lacks conserved residue(s) required for the propagation of feature annotation.</text>
</comment>
<reference evidence="12" key="1">
    <citation type="journal article" date="2020" name="mSystems">
        <title>Genome- and Community-Level Interaction Insights into Carbon Utilization and Element Cycling Functions of Hydrothermarchaeota in Hydrothermal Sediment.</title>
        <authorList>
            <person name="Zhou Z."/>
            <person name="Liu Y."/>
            <person name="Xu W."/>
            <person name="Pan J."/>
            <person name="Luo Z.H."/>
            <person name="Li M."/>
        </authorList>
    </citation>
    <scope>NUCLEOTIDE SEQUENCE [LARGE SCALE GENOMIC DNA]</scope>
    <source>
        <strain evidence="12">SpSt-1220</strain>
    </source>
</reference>
<dbReference type="InterPro" id="IPR002218">
    <property type="entry name" value="MnmG-rel"/>
</dbReference>
<evidence type="ECO:0000256" key="8">
    <source>
        <dbReference type="ARBA" id="ARBA00022857"/>
    </source>
</evidence>
<dbReference type="AlphaFoldDB" id="A0A831LHK7"/>
<dbReference type="GO" id="GO:0047151">
    <property type="term" value="F:tRNA (uracil(54)-C5)-methyltransferase activity, 5,10-methylenetetrahydrofolate-dependent"/>
    <property type="evidence" value="ECO:0007669"/>
    <property type="project" value="UniProtKB-UniRule"/>
</dbReference>
<keyword evidence="3 10" id="KW-0489">Methyltransferase</keyword>
<dbReference type="NCBIfam" id="TIGR00137">
    <property type="entry name" value="gid_trmFO"/>
    <property type="match status" value="1"/>
</dbReference>
<keyword evidence="2 10" id="KW-0963">Cytoplasm</keyword>
<evidence type="ECO:0000256" key="4">
    <source>
        <dbReference type="ARBA" id="ARBA00022630"/>
    </source>
</evidence>
<comment type="similarity">
    <text evidence="10">Belongs to the MnmG family. TrmFO subfamily.</text>
</comment>
<protein>
    <recommendedName>
        <fullName evidence="10">Methylenetetrahydrofolate--tRNA-(uracil-5-)-methyltransferase TrmFO</fullName>
        <ecNumber evidence="10">2.1.1.74</ecNumber>
    </recommendedName>
    <alternativeName>
        <fullName evidence="10">Folate-dependent tRNA (uracil-5-)-methyltransferase</fullName>
    </alternativeName>
    <alternativeName>
        <fullName evidence="10">Folate-dependent tRNA(M-5-U54)-methyltransferase</fullName>
    </alternativeName>
</protein>
<evidence type="ECO:0000256" key="3">
    <source>
        <dbReference type="ARBA" id="ARBA00022603"/>
    </source>
</evidence>
<dbReference type="Pfam" id="PF01134">
    <property type="entry name" value="GIDA"/>
    <property type="match status" value="1"/>
</dbReference>
<evidence type="ECO:0000256" key="9">
    <source>
        <dbReference type="ARBA" id="ARBA00023027"/>
    </source>
</evidence>
<evidence type="ECO:0000256" key="5">
    <source>
        <dbReference type="ARBA" id="ARBA00022679"/>
    </source>
</evidence>
<evidence type="ECO:0000256" key="1">
    <source>
        <dbReference type="ARBA" id="ARBA00001974"/>
    </source>
</evidence>
<dbReference type="NCBIfam" id="NF003739">
    <property type="entry name" value="PRK05335.1"/>
    <property type="match status" value="1"/>
</dbReference>
<dbReference type="HAMAP" id="MF_01037">
    <property type="entry name" value="TrmFO"/>
    <property type="match status" value="1"/>
</dbReference>
<dbReference type="EMBL" id="DSDO01000052">
    <property type="protein sequence ID" value="HDR46213.1"/>
    <property type="molecule type" value="Genomic_DNA"/>
</dbReference>
<gene>
    <name evidence="10" type="primary">trmFO</name>
    <name evidence="12" type="ORF">ENN94_00770</name>
</gene>
<accession>A0A831LHK7</accession>
<keyword evidence="4 10" id="KW-0285">Flavoprotein</keyword>
<evidence type="ECO:0000256" key="7">
    <source>
        <dbReference type="ARBA" id="ARBA00022827"/>
    </source>
</evidence>
<comment type="catalytic activity">
    <reaction evidence="10">
        <text>uridine(54) in tRNA + (6R)-5,10-methylene-5,6,7,8-tetrahydrofolate + NADH + H(+) = 5-methyluridine(54) in tRNA + (6S)-5,6,7,8-tetrahydrofolate + NAD(+)</text>
        <dbReference type="Rhea" id="RHEA:16873"/>
        <dbReference type="Rhea" id="RHEA-COMP:10167"/>
        <dbReference type="Rhea" id="RHEA-COMP:10193"/>
        <dbReference type="ChEBI" id="CHEBI:15378"/>
        <dbReference type="ChEBI" id="CHEBI:15636"/>
        <dbReference type="ChEBI" id="CHEBI:57453"/>
        <dbReference type="ChEBI" id="CHEBI:57540"/>
        <dbReference type="ChEBI" id="CHEBI:57945"/>
        <dbReference type="ChEBI" id="CHEBI:65315"/>
        <dbReference type="ChEBI" id="CHEBI:74447"/>
        <dbReference type="EC" id="2.1.1.74"/>
    </reaction>
</comment>
<dbReference type="PANTHER" id="PTHR11806">
    <property type="entry name" value="GLUCOSE INHIBITED DIVISION PROTEIN A"/>
    <property type="match status" value="1"/>
</dbReference>
<keyword evidence="5 10" id="KW-0808">Transferase</keyword>
<dbReference type="InterPro" id="IPR036188">
    <property type="entry name" value="FAD/NAD-bd_sf"/>
</dbReference>
<dbReference type="GO" id="GO:0050660">
    <property type="term" value="F:flavin adenine dinucleotide binding"/>
    <property type="evidence" value="ECO:0007669"/>
    <property type="project" value="UniProtKB-UniRule"/>
</dbReference>
<evidence type="ECO:0000313" key="12">
    <source>
        <dbReference type="EMBL" id="HDR46213.1"/>
    </source>
</evidence>
<dbReference type="Gene3D" id="3.50.50.60">
    <property type="entry name" value="FAD/NAD(P)-binding domain"/>
    <property type="match status" value="2"/>
</dbReference>
<comment type="cofactor">
    <cofactor evidence="1 10">
        <name>FAD</name>
        <dbReference type="ChEBI" id="CHEBI:57692"/>
    </cofactor>
</comment>
<organism evidence="12">
    <name type="scientific">Geoalkalibacter subterraneus</name>
    <dbReference type="NCBI Taxonomy" id="483547"/>
    <lineage>
        <taxon>Bacteria</taxon>
        <taxon>Pseudomonadati</taxon>
        <taxon>Thermodesulfobacteriota</taxon>
        <taxon>Desulfuromonadia</taxon>
        <taxon>Desulfuromonadales</taxon>
        <taxon>Geoalkalibacteraceae</taxon>
        <taxon>Geoalkalibacter</taxon>
    </lineage>
</organism>
<comment type="function">
    <text evidence="10">Catalyzes the folate-dependent formation of 5-methyl-uridine at position 54 (M-5-U54) in all tRNAs.</text>
</comment>
<evidence type="ECO:0000259" key="11">
    <source>
        <dbReference type="Pfam" id="PF01134"/>
    </source>
</evidence>
<feature type="domain" description="MnmG N-terminal" evidence="11">
    <location>
        <begin position="16"/>
        <end position="378"/>
    </location>
</feature>